<dbReference type="Proteomes" id="UP000008808">
    <property type="component" value="Chromosome"/>
</dbReference>
<dbReference type="eggNOG" id="COG5654">
    <property type="taxonomic scope" value="Bacteria"/>
</dbReference>
<proteinExistence type="predicted"/>
<dbReference type="EMBL" id="CP000157">
    <property type="protein sequence ID" value="ABC63828.1"/>
    <property type="molecule type" value="Genomic_DNA"/>
</dbReference>
<feature type="domain" description="RES" evidence="1">
    <location>
        <begin position="48"/>
        <end position="165"/>
    </location>
</feature>
<dbReference type="OrthoDB" id="9789501at2"/>
<sequence>MALCAVFDSEGQPRLLRLGFDRLSPNGIGSLGRTEVRLWRLTRAPFVALDGSGPEKHGARWVSPGKPVVNFASEPGLAVLVVLRYLPRDLAGIDTDYVLGFTDINAQPESFAFTEDQVEKRRIGDEWLASGRSLLASVQSAVLPEAQIVMMNPAHPDAHYVRRLTTRPFDFRETLSLPA</sequence>
<dbReference type="AlphaFoldDB" id="Q2N913"/>
<dbReference type="Pfam" id="PF08808">
    <property type="entry name" value="RES"/>
    <property type="match status" value="1"/>
</dbReference>
<name>Q2N913_ERYLH</name>
<dbReference type="SMART" id="SM00953">
    <property type="entry name" value="RES"/>
    <property type="match status" value="1"/>
</dbReference>
<evidence type="ECO:0000313" key="3">
    <source>
        <dbReference type="Proteomes" id="UP000008808"/>
    </source>
</evidence>
<dbReference type="KEGG" id="eli:ELI_08680"/>
<dbReference type="HOGENOM" id="CLU_1501297_0_0_5"/>
<evidence type="ECO:0000313" key="2">
    <source>
        <dbReference type="EMBL" id="ABC63828.1"/>
    </source>
</evidence>
<organism evidence="2 3">
    <name type="scientific">Erythrobacter litoralis (strain HTCC2594)</name>
    <dbReference type="NCBI Taxonomy" id="314225"/>
    <lineage>
        <taxon>Bacteria</taxon>
        <taxon>Pseudomonadati</taxon>
        <taxon>Pseudomonadota</taxon>
        <taxon>Alphaproteobacteria</taxon>
        <taxon>Sphingomonadales</taxon>
        <taxon>Erythrobacteraceae</taxon>
        <taxon>Erythrobacter/Porphyrobacter group</taxon>
        <taxon>Erythrobacter</taxon>
    </lineage>
</organism>
<protein>
    <recommendedName>
        <fullName evidence="1">RES domain-containing protein</fullName>
    </recommendedName>
</protein>
<evidence type="ECO:0000259" key="1">
    <source>
        <dbReference type="SMART" id="SM00953"/>
    </source>
</evidence>
<gene>
    <name evidence="2" type="ordered locus">ELI_08680</name>
</gene>
<accession>Q2N913</accession>
<dbReference type="InterPro" id="IPR014914">
    <property type="entry name" value="RES_dom"/>
</dbReference>
<reference evidence="3" key="1">
    <citation type="journal article" date="2009" name="J. Bacteriol.">
        <title>Complete genome sequence of Erythrobacter litoralis HTCC2594.</title>
        <authorList>
            <person name="Oh H.M."/>
            <person name="Giovannoni S.J."/>
            <person name="Ferriera S."/>
            <person name="Johnson J."/>
            <person name="Cho J.C."/>
        </authorList>
    </citation>
    <scope>NUCLEOTIDE SEQUENCE [LARGE SCALE GENOMIC DNA]</scope>
    <source>
        <strain evidence="3">HTCC2594</strain>
    </source>
</reference>
<keyword evidence="3" id="KW-1185">Reference proteome</keyword>
<dbReference type="STRING" id="314225.ELI_08680"/>